<keyword evidence="3 11" id="KW-0812">Transmembrane</keyword>
<dbReference type="Gene3D" id="1.10.3080.10">
    <property type="entry name" value="Clc chloride channel"/>
    <property type="match status" value="1"/>
</dbReference>
<dbReference type="GO" id="GO:0005765">
    <property type="term" value="C:lysosomal membrane"/>
    <property type="evidence" value="ECO:0007669"/>
    <property type="project" value="TreeGrafter"/>
</dbReference>
<dbReference type="SUPFAM" id="SSF81340">
    <property type="entry name" value="Clc chloride channel"/>
    <property type="match status" value="1"/>
</dbReference>
<keyword evidence="5 11" id="KW-1133">Transmembrane helix</keyword>
<dbReference type="Pfam" id="PF00571">
    <property type="entry name" value="CBS"/>
    <property type="match status" value="1"/>
</dbReference>
<dbReference type="PROSITE" id="PS51371">
    <property type="entry name" value="CBS"/>
    <property type="match status" value="1"/>
</dbReference>
<keyword evidence="14" id="KW-1185">Reference proteome</keyword>
<dbReference type="Gene3D" id="3.10.580.10">
    <property type="entry name" value="CBS-domain"/>
    <property type="match status" value="1"/>
</dbReference>
<reference evidence="13 14" key="1">
    <citation type="submission" date="2022-12" db="EMBL/GenBank/DDBJ databases">
        <title>Chromosome-level genome assembly of true bugs.</title>
        <authorList>
            <person name="Ma L."/>
            <person name="Li H."/>
        </authorList>
    </citation>
    <scope>NUCLEOTIDE SEQUENCE [LARGE SCALE GENOMIC DNA]</scope>
    <source>
        <strain evidence="13">Lab_2022b</strain>
    </source>
</reference>
<dbReference type="Pfam" id="PF00654">
    <property type="entry name" value="Voltage_CLC"/>
    <property type="match status" value="1"/>
</dbReference>
<dbReference type="InterPro" id="IPR014743">
    <property type="entry name" value="Cl-channel_core"/>
</dbReference>
<keyword evidence="9 11" id="KW-0868">Chloride</keyword>
<keyword evidence="6 11" id="KW-0406">Ion transport</keyword>
<keyword evidence="2 11" id="KW-0813">Transport</keyword>
<dbReference type="PRINTS" id="PR00762">
    <property type="entry name" value="CLCHANNEL"/>
</dbReference>
<dbReference type="PANTHER" id="PTHR11689:SF136">
    <property type="entry name" value="H(+)_CL(-) EXCHANGE TRANSPORTER 7"/>
    <property type="match status" value="1"/>
</dbReference>
<proteinExistence type="inferred from homology"/>
<gene>
    <name evidence="13" type="ORF">O3M35_006347</name>
</gene>
<feature type="domain" description="CBS" evidence="12">
    <location>
        <begin position="324"/>
        <end position="382"/>
    </location>
</feature>
<evidence type="ECO:0000256" key="7">
    <source>
        <dbReference type="ARBA" id="ARBA00023122"/>
    </source>
</evidence>
<dbReference type="EMBL" id="JAPXFL010000003">
    <property type="protein sequence ID" value="KAK9508906.1"/>
    <property type="molecule type" value="Genomic_DNA"/>
</dbReference>
<dbReference type="InterPro" id="IPR051280">
    <property type="entry name" value="Cl-channel/antiporter"/>
</dbReference>
<dbReference type="Proteomes" id="UP001461498">
    <property type="component" value="Unassembled WGS sequence"/>
</dbReference>
<dbReference type="SMART" id="SM00116">
    <property type="entry name" value="CBS"/>
    <property type="match status" value="2"/>
</dbReference>
<evidence type="ECO:0000256" key="6">
    <source>
        <dbReference type="ARBA" id="ARBA00023065"/>
    </source>
</evidence>
<organism evidence="13 14">
    <name type="scientific">Rhynocoris fuscipes</name>
    <dbReference type="NCBI Taxonomy" id="488301"/>
    <lineage>
        <taxon>Eukaryota</taxon>
        <taxon>Metazoa</taxon>
        <taxon>Ecdysozoa</taxon>
        <taxon>Arthropoda</taxon>
        <taxon>Hexapoda</taxon>
        <taxon>Insecta</taxon>
        <taxon>Pterygota</taxon>
        <taxon>Neoptera</taxon>
        <taxon>Paraneoptera</taxon>
        <taxon>Hemiptera</taxon>
        <taxon>Heteroptera</taxon>
        <taxon>Panheteroptera</taxon>
        <taxon>Cimicomorpha</taxon>
        <taxon>Reduviidae</taxon>
        <taxon>Harpactorinae</taxon>
        <taxon>Harpactorini</taxon>
        <taxon>Rhynocoris</taxon>
    </lineage>
</organism>
<dbReference type="InterPro" id="IPR001807">
    <property type="entry name" value="ClC"/>
</dbReference>
<keyword evidence="4" id="KW-0677">Repeat</keyword>
<comment type="caution">
    <text evidence="11">Lacks conserved residue(s) required for the propagation of feature annotation.</text>
</comment>
<dbReference type="GO" id="GO:0005254">
    <property type="term" value="F:chloride channel activity"/>
    <property type="evidence" value="ECO:0007669"/>
    <property type="project" value="UniProtKB-UniRule"/>
</dbReference>
<dbReference type="SUPFAM" id="SSF54631">
    <property type="entry name" value="CBS-domain pair"/>
    <property type="match status" value="1"/>
</dbReference>
<dbReference type="AlphaFoldDB" id="A0AAW1DDN6"/>
<evidence type="ECO:0000313" key="14">
    <source>
        <dbReference type="Proteomes" id="UP001461498"/>
    </source>
</evidence>
<evidence type="ECO:0000313" key="13">
    <source>
        <dbReference type="EMBL" id="KAK9508906.1"/>
    </source>
</evidence>
<feature type="transmembrane region" description="Helical" evidence="11">
    <location>
        <begin position="57"/>
        <end position="79"/>
    </location>
</feature>
<name>A0AAW1DDN6_9HEMI</name>
<evidence type="ECO:0000256" key="2">
    <source>
        <dbReference type="ARBA" id="ARBA00022448"/>
    </source>
</evidence>
<comment type="subcellular location">
    <subcellularLocation>
        <location evidence="1 11">Membrane</location>
        <topology evidence="1 11">Multi-pass membrane protein</topology>
    </subcellularLocation>
</comment>
<evidence type="ECO:0000256" key="1">
    <source>
        <dbReference type="ARBA" id="ARBA00004141"/>
    </source>
</evidence>
<evidence type="ECO:0000256" key="3">
    <source>
        <dbReference type="ARBA" id="ARBA00022692"/>
    </source>
</evidence>
<evidence type="ECO:0000256" key="8">
    <source>
        <dbReference type="ARBA" id="ARBA00023136"/>
    </source>
</evidence>
<keyword evidence="8 11" id="KW-0472">Membrane</keyword>
<accession>A0AAW1DDN6</accession>
<dbReference type="PANTHER" id="PTHR11689">
    <property type="entry name" value="CHLORIDE CHANNEL PROTEIN CLC FAMILY MEMBER"/>
    <property type="match status" value="1"/>
</dbReference>
<comment type="similarity">
    <text evidence="11">Belongs to the chloride channel (TC 2.A.49) family.</text>
</comment>
<keyword evidence="7 10" id="KW-0129">CBS domain</keyword>
<evidence type="ECO:0000256" key="9">
    <source>
        <dbReference type="ARBA" id="ARBA00023214"/>
    </source>
</evidence>
<comment type="caution">
    <text evidence="13">The sequence shown here is derived from an EMBL/GenBank/DDBJ whole genome shotgun (WGS) entry which is preliminary data.</text>
</comment>
<dbReference type="InterPro" id="IPR000644">
    <property type="entry name" value="CBS_dom"/>
</dbReference>
<sequence length="391" mass="43626">MASIYSLNYCRDYTEASPKFAVQMFCSESKHNELSAFWFQKSEDTLRSLFHDPKGSYSVVPLVVFFLMYFCMSIMTTGLSVSAGVFVPALLSGAAWGRLIGIGIQHVFPEANWAEPAKYAVIGAAAHLGGICRISISLTVMMIEATGNITFGLPLMLTLITTKWIGDFFTEGVYEMQIYLNGVPLLPSDPPPLSSDIKATDVMSAPPVVFPSKVKVARIIDTLDNVPHNGFPIVDPSTSSSHGVLKSAGRLKGLILKSQLLILLHSKSFNELAPTTSDQLRKKLHMFREAYAKYQKIQLRSGWIEDVQITEEDYNQTLDLRPYMNPSPYTVKLDASLPRIFRLFRGLGLRHIIVVNDVNEVVGMVTRKDLARYRTWRHAGAMGLKELRVQV</sequence>
<evidence type="ECO:0000256" key="5">
    <source>
        <dbReference type="ARBA" id="ARBA00022989"/>
    </source>
</evidence>
<evidence type="ECO:0000256" key="4">
    <source>
        <dbReference type="ARBA" id="ARBA00022737"/>
    </source>
</evidence>
<evidence type="ECO:0000259" key="12">
    <source>
        <dbReference type="PROSITE" id="PS51371"/>
    </source>
</evidence>
<dbReference type="InterPro" id="IPR046342">
    <property type="entry name" value="CBS_dom_sf"/>
</dbReference>
<dbReference type="CDD" id="cd04591">
    <property type="entry name" value="CBS_pair_voltage-gated_CLC_euk_bac"/>
    <property type="match status" value="1"/>
</dbReference>
<evidence type="ECO:0000256" key="10">
    <source>
        <dbReference type="PROSITE-ProRule" id="PRU00703"/>
    </source>
</evidence>
<evidence type="ECO:0000256" key="11">
    <source>
        <dbReference type="RuleBase" id="RU361221"/>
    </source>
</evidence>
<protein>
    <recommendedName>
        <fullName evidence="11">Chloride channel protein</fullName>
    </recommendedName>
</protein>